<evidence type="ECO:0000256" key="1">
    <source>
        <dbReference type="SAM" id="MobiDB-lite"/>
    </source>
</evidence>
<dbReference type="Proteomes" id="UP001065265">
    <property type="component" value="Chromosome"/>
</dbReference>
<dbReference type="SUPFAM" id="SSF141371">
    <property type="entry name" value="PilZ domain-like"/>
    <property type="match status" value="1"/>
</dbReference>
<proteinExistence type="predicted"/>
<dbReference type="InterPro" id="IPR009875">
    <property type="entry name" value="PilZ_domain"/>
</dbReference>
<dbReference type="EMBL" id="CP092471">
    <property type="protein sequence ID" value="UVI39842.1"/>
    <property type="molecule type" value="Genomic_DNA"/>
</dbReference>
<evidence type="ECO:0000313" key="3">
    <source>
        <dbReference type="EMBL" id="UVI39842.1"/>
    </source>
</evidence>
<evidence type="ECO:0000313" key="4">
    <source>
        <dbReference type="Proteomes" id="UP001065265"/>
    </source>
</evidence>
<gene>
    <name evidence="3" type="ORF">L1F33_02440</name>
</gene>
<feature type="region of interest" description="Disordered" evidence="1">
    <location>
        <begin position="1"/>
        <end position="25"/>
    </location>
</feature>
<feature type="compositionally biased region" description="Polar residues" evidence="1">
    <location>
        <begin position="1"/>
        <end position="12"/>
    </location>
</feature>
<organism evidence="3 4">
    <name type="scientific">Qipengyuania spongiae</name>
    <dbReference type="NCBI Taxonomy" id="2909673"/>
    <lineage>
        <taxon>Bacteria</taxon>
        <taxon>Pseudomonadati</taxon>
        <taxon>Pseudomonadota</taxon>
        <taxon>Alphaproteobacteria</taxon>
        <taxon>Sphingomonadales</taxon>
        <taxon>Erythrobacteraceae</taxon>
        <taxon>Qipengyuania</taxon>
    </lineage>
</organism>
<feature type="domain" description="PilZ" evidence="2">
    <location>
        <begin position="116"/>
        <end position="188"/>
    </location>
</feature>
<dbReference type="Pfam" id="PF07238">
    <property type="entry name" value="PilZ"/>
    <property type="match status" value="1"/>
</dbReference>
<protein>
    <submittedName>
        <fullName evidence="3">PilZ domain-containing protein</fullName>
    </submittedName>
</protein>
<evidence type="ECO:0000259" key="2">
    <source>
        <dbReference type="Pfam" id="PF07238"/>
    </source>
</evidence>
<reference evidence="3" key="1">
    <citation type="submission" date="2022-02" db="EMBL/GenBank/DDBJ databases">
        <title>Qipengyuania spongiae sp. nov., isolated from marine sponge.</title>
        <authorList>
            <person name="Li Z."/>
            <person name="Zhang M."/>
        </authorList>
    </citation>
    <scope>NUCLEOTIDE SEQUENCE</scope>
    <source>
        <strain evidence="3">PHS-Z21</strain>
    </source>
</reference>
<keyword evidence="4" id="KW-1185">Reference proteome</keyword>
<sequence>MDYTALQNTQGSAPEPETSADQREAPRYTSLIRAAKLVSSQGEFVCVIRDVSRLGIGLRMFHEIPVGEEAALELGNGKVFELKRVRAKGREGSFTFLDPIAVDQLIREDWDYPKRQLRLNIAMPLTVTAITGRVEAITDNLSQQGCRLDCDAAFAIDQNLRIAGEHFPEIRAKVRWRKAASYGLVFENTFMLQDFARLAATLQCPQLLDE</sequence>
<dbReference type="RefSeq" id="WP_265559573.1">
    <property type="nucleotide sequence ID" value="NZ_CP092471.1"/>
</dbReference>
<accession>A0ABY5SZ88</accession>
<name>A0ABY5SZ88_9SPHN</name>